<organism evidence="2 3">
    <name type="scientific">Rotaria magnacalcarata</name>
    <dbReference type="NCBI Taxonomy" id="392030"/>
    <lineage>
        <taxon>Eukaryota</taxon>
        <taxon>Metazoa</taxon>
        <taxon>Spiralia</taxon>
        <taxon>Gnathifera</taxon>
        <taxon>Rotifera</taxon>
        <taxon>Eurotatoria</taxon>
        <taxon>Bdelloidea</taxon>
        <taxon>Philodinida</taxon>
        <taxon>Philodinidae</taxon>
        <taxon>Rotaria</taxon>
    </lineage>
</organism>
<protein>
    <submittedName>
        <fullName evidence="2">Uncharacterized protein</fullName>
    </submittedName>
</protein>
<feature type="region of interest" description="Disordered" evidence="1">
    <location>
        <begin position="376"/>
        <end position="413"/>
    </location>
</feature>
<evidence type="ECO:0000313" key="3">
    <source>
        <dbReference type="Proteomes" id="UP000663824"/>
    </source>
</evidence>
<feature type="compositionally biased region" description="Low complexity" evidence="1">
    <location>
        <begin position="665"/>
        <end position="674"/>
    </location>
</feature>
<comment type="caution">
    <text evidence="2">The sequence shown here is derived from an EMBL/GenBank/DDBJ whole genome shotgun (WGS) entry which is preliminary data.</text>
</comment>
<accession>A0A816TBZ6</accession>
<name>A0A816TBZ6_9BILA</name>
<sequence length="674" mass="76978">MQHPVAYPFYMDSPRLRFSLPWPSNPFQYPSHSQQYYSSSYQLSPSLTPISYPLPFILSHPVRAPNPPPKPMQSYSSYTNTRYNHLKQSTSHMNRHRSMDPSLHSQHYSISNHQYQPSKATSISDLHQLSNQNSTHLLKAHSWHTMNHIHQPNKNINFAKEIPLIHDKQHNHFYSPKQKKKIHKLQLSPLSPIQKQLPETGIVRISTLDEMPTIHNPIYRENIVTSNIHDNNNNNNNNNKNKNKSRQKKSNNKSSSTSPSTNSSHSSFQKLLNGTLLHDPLLTAAMEDFRQLHRTSSQSTPLTPHNRGLSRDSLCSESTHHSSSSSSSTTATSSSSSSSSSSSISRCRSQSSFTSLERLEIRRLIKSLKKNGLQSLTVPIPTSSKHLPPPKQPINKTLSSSTTPSICKPEKSSITEELERKFNKLRSSNPNQELIYVKPSSITKQKEDDASLQNDEQGLPKKQIETIDILALKQINDNPTISIPISQSMPKQSSDIMLEEKKQLESTSEYAVPVKKTPNVSRRETKKDEQMRSFSFCKPIHDIDNEMRPTRPLSMFNWFHCGVTNPLPATFQPNKFKTNDVDNEYDKALVKENIYASDIDVHIPISNDKNFLNDQSMMTDYFSDCKQTTHSSSILSDFSRLFTRFGNHKHEQKSKLKRKLHKNNNHNNSRCSIM</sequence>
<reference evidence="2" key="1">
    <citation type="submission" date="2021-02" db="EMBL/GenBank/DDBJ databases">
        <authorList>
            <person name="Nowell W R."/>
        </authorList>
    </citation>
    <scope>NUCLEOTIDE SEQUENCE</scope>
</reference>
<feature type="region of interest" description="Disordered" evidence="1">
    <location>
        <begin position="226"/>
        <end position="268"/>
    </location>
</feature>
<dbReference type="Proteomes" id="UP000663824">
    <property type="component" value="Unassembled WGS sequence"/>
</dbReference>
<evidence type="ECO:0000256" key="1">
    <source>
        <dbReference type="SAM" id="MobiDB-lite"/>
    </source>
</evidence>
<feature type="compositionally biased region" description="Polar residues" evidence="1">
    <location>
        <begin position="394"/>
        <end position="405"/>
    </location>
</feature>
<dbReference type="EMBL" id="CAJNRE010010685">
    <property type="protein sequence ID" value="CAF2094929.1"/>
    <property type="molecule type" value="Genomic_DNA"/>
</dbReference>
<feature type="compositionally biased region" description="Low complexity" evidence="1">
    <location>
        <begin position="231"/>
        <end position="240"/>
    </location>
</feature>
<gene>
    <name evidence="2" type="ORF">MBJ925_LOCUS21212</name>
</gene>
<feature type="region of interest" description="Disordered" evidence="1">
    <location>
        <begin position="293"/>
        <end position="347"/>
    </location>
</feature>
<feature type="compositionally biased region" description="Polar residues" evidence="1">
    <location>
        <begin position="294"/>
        <end position="303"/>
    </location>
</feature>
<dbReference type="AlphaFoldDB" id="A0A816TBZ6"/>
<proteinExistence type="predicted"/>
<feature type="compositionally biased region" description="Polar residues" evidence="1">
    <location>
        <begin position="376"/>
        <end position="385"/>
    </location>
</feature>
<evidence type="ECO:0000313" key="2">
    <source>
        <dbReference type="EMBL" id="CAF2094929.1"/>
    </source>
</evidence>
<feature type="region of interest" description="Disordered" evidence="1">
    <location>
        <begin position="652"/>
        <end position="674"/>
    </location>
</feature>
<feature type="compositionally biased region" description="Low complexity" evidence="1">
    <location>
        <begin position="313"/>
        <end position="347"/>
    </location>
</feature>
<feature type="compositionally biased region" description="Basic residues" evidence="1">
    <location>
        <begin position="241"/>
        <end position="251"/>
    </location>
</feature>
<feature type="compositionally biased region" description="Low complexity" evidence="1">
    <location>
        <begin position="252"/>
        <end position="267"/>
    </location>
</feature>
<feature type="compositionally biased region" description="Basic residues" evidence="1">
    <location>
        <begin position="652"/>
        <end position="664"/>
    </location>
</feature>